<proteinExistence type="predicted"/>
<accession>A0ABX2VWL3</accession>
<gene>
    <name evidence="2" type="ORF">BDCG_05450</name>
</gene>
<dbReference type="RefSeq" id="XP_045281263.1">
    <property type="nucleotide sequence ID" value="XM_045421130.1"/>
</dbReference>
<protein>
    <submittedName>
        <fullName evidence="2">Uncharacterized protein</fullName>
    </submittedName>
</protein>
<sequence>MKERKEEDCVLREVVERVWDRERSRRRRRRRLEDEEEKTDAKSQTGLRRGTAVRYGTGTGTGPGTVLVLYRGASWLRQGTRTEETGPNLLQDRHKSLQRVDLWGSMRLEAVALWVTNLHTERPARNRLLVYDMSDGFIIDIWHYQGPPAAKCQLLKSRVVAGLVGTIPSHGYANDLHFGVGLLWGHAAIIIITPSDGPCHGRRNATTSYFAAPDPPLRGFMPVQVMRTEYTASTKSCSCVSSTRVARLHRGKLDQPKIHDLLGFTTPWVPSFIPPQERNSLSQDPYLQCYVRIQIFTGPHDDRQSNGSVELRGWLKSQPHTTAYTSTLLRPRRPRIDGFNFAAALKECAPNTLYSMMNGLFCSAFRVRYHQQPEIIKQAHRDAQAAILQLFPFFRKRSKVNTTSLQQGILEATPRFRHKPHLKL</sequence>
<feature type="region of interest" description="Disordered" evidence="1">
    <location>
        <begin position="22"/>
        <end position="56"/>
    </location>
</feature>
<evidence type="ECO:0000313" key="2">
    <source>
        <dbReference type="EMBL" id="OAT01537.1"/>
    </source>
</evidence>
<dbReference type="EMBL" id="EQ999977">
    <property type="protein sequence ID" value="OAT01536.1"/>
    <property type="molecule type" value="Genomic_DNA"/>
</dbReference>
<dbReference type="GeneID" id="69027462"/>
<organism evidence="2 3">
    <name type="scientific">Ajellomyces dermatitidis (strain ER-3 / ATCC MYA-2586)</name>
    <name type="common">Blastomyces dermatitidis</name>
    <dbReference type="NCBI Taxonomy" id="559297"/>
    <lineage>
        <taxon>Eukaryota</taxon>
        <taxon>Fungi</taxon>
        <taxon>Dikarya</taxon>
        <taxon>Ascomycota</taxon>
        <taxon>Pezizomycotina</taxon>
        <taxon>Eurotiomycetes</taxon>
        <taxon>Eurotiomycetidae</taxon>
        <taxon>Onygenales</taxon>
        <taxon>Ajellomycetaceae</taxon>
        <taxon>Blastomyces</taxon>
    </lineage>
</organism>
<dbReference type="Proteomes" id="UP000002039">
    <property type="component" value="Unassembled WGS sequence"/>
</dbReference>
<evidence type="ECO:0000313" key="3">
    <source>
        <dbReference type="Proteomes" id="UP000002039"/>
    </source>
</evidence>
<reference evidence="3" key="2">
    <citation type="journal article" date="2015" name="PLoS Genet.">
        <title>The dynamic genome and transcriptome of the human fungal pathogen Blastomyces and close relative Emmonsia.</title>
        <authorList>
            <person name="Munoz J.F."/>
            <person name="Gauthier G.M."/>
            <person name="Desjardins C.A."/>
            <person name="Gallo J.E."/>
            <person name="Holder J."/>
            <person name="Sullivan T.D."/>
            <person name="Marty A.J."/>
            <person name="Carmen J.C."/>
            <person name="Chen Z."/>
            <person name="Ding L."/>
            <person name="Gujja S."/>
            <person name="Magrini V."/>
            <person name="Misas E."/>
            <person name="Mitreva M."/>
            <person name="Priest M."/>
            <person name="Saif S."/>
            <person name="Whiston E.A."/>
            <person name="Young S."/>
            <person name="Zeng Q."/>
            <person name="Goldman W.E."/>
            <person name="Mardis E.R."/>
            <person name="Taylor J.W."/>
            <person name="McEwen J.G."/>
            <person name="Clay O.K."/>
            <person name="Klein B.S."/>
            <person name="Cuomo C.A."/>
        </authorList>
    </citation>
    <scope>NUCLEOTIDE SEQUENCE [LARGE SCALE GENOMIC DNA]</scope>
    <source>
        <strain evidence="3">ER-3 / ATCC MYA-2586</strain>
    </source>
</reference>
<dbReference type="RefSeq" id="XP_045281264.1">
    <property type="nucleotide sequence ID" value="XM_045421131.1"/>
</dbReference>
<name>A0ABX2VWL3_AJEDR</name>
<dbReference type="EMBL" id="EQ999977">
    <property type="protein sequence ID" value="OAT01537.1"/>
    <property type="molecule type" value="Genomic_DNA"/>
</dbReference>
<reference evidence="2" key="1">
    <citation type="submission" date="2009-02" db="EMBL/GenBank/DDBJ databases">
        <title>The Genome Sequence of Blastomyces dermatitidis strain ER-3.</title>
        <authorList>
            <consortium name="The Broad Institute Genome Sequencing Platform"/>
            <consortium name="Broad Institute Microbial Sequencing Center."/>
            <person name="Champion M."/>
            <person name="Cuomo C."/>
            <person name="Ma L.-J."/>
            <person name="Henn M.R."/>
            <person name="Klein B."/>
            <person name="Goldman B."/>
            <person name="Young S."/>
            <person name="Kodira C.D."/>
            <person name="Zeng Q."/>
            <person name="Koehrsen M."/>
            <person name="Alvarado L."/>
            <person name="Berlin A.M."/>
            <person name="Heiman D.I."/>
            <person name="Hepburn T.A."/>
            <person name="Saif S."/>
            <person name="Shea T.D."/>
            <person name="Shenoy N."/>
            <person name="Sykes S."/>
            <person name="Galagan J."/>
            <person name="Nusbaum C."/>
            <person name="Birren B."/>
        </authorList>
    </citation>
    <scope>NUCLEOTIDE SEQUENCE</scope>
    <source>
        <strain evidence="2">ER-3</strain>
    </source>
</reference>
<evidence type="ECO:0000256" key="1">
    <source>
        <dbReference type="SAM" id="MobiDB-lite"/>
    </source>
</evidence>
<keyword evidence="3" id="KW-1185">Reference proteome</keyword>